<evidence type="ECO:0000256" key="5">
    <source>
        <dbReference type="ARBA" id="ARBA00022989"/>
    </source>
</evidence>
<feature type="transmembrane region" description="Helical" evidence="7">
    <location>
        <begin position="227"/>
        <end position="248"/>
    </location>
</feature>
<dbReference type="OrthoDB" id="9760776at2"/>
<feature type="transmembrane region" description="Helical" evidence="7">
    <location>
        <begin position="106"/>
        <end position="128"/>
    </location>
</feature>
<dbReference type="EMBL" id="SRXT01000012">
    <property type="protein sequence ID" value="TGX48416.1"/>
    <property type="molecule type" value="Genomic_DNA"/>
</dbReference>
<comment type="caution">
    <text evidence="11">The sequence shown here is derived from an EMBL/GenBank/DDBJ whole genome shotgun (WGS) entry which is preliminary data.</text>
</comment>
<keyword evidence="4 11" id="KW-0067">ATP-binding</keyword>
<dbReference type="AlphaFoldDB" id="A0A4S1X2N7"/>
<dbReference type="SUPFAM" id="SSF52540">
    <property type="entry name" value="P-loop containing nucleoside triphosphate hydrolases"/>
    <property type="match status" value="1"/>
</dbReference>
<evidence type="ECO:0000256" key="1">
    <source>
        <dbReference type="ARBA" id="ARBA00004651"/>
    </source>
</evidence>
<feature type="domain" description="ABC transmembrane type-1" evidence="10">
    <location>
        <begin position="10"/>
        <end position="286"/>
    </location>
</feature>
<feature type="signal peptide" evidence="8">
    <location>
        <begin position="1"/>
        <end position="26"/>
    </location>
</feature>
<dbReference type="InterPro" id="IPR039421">
    <property type="entry name" value="Type_1_exporter"/>
</dbReference>
<dbReference type="Gene3D" id="3.40.50.300">
    <property type="entry name" value="P-loop containing nucleotide triphosphate hydrolases"/>
    <property type="match status" value="1"/>
</dbReference>
<dbReference type="InterPro" id="IPR017871">
    <property type="entry name" value="ABC_transporter-like_CS"/>
</dbReference>
<dbReference type="SUPFAM" id="SSF90123">
    <property type="entry name" value="ABC transporter transmembrane region"/>
    <property type="match status" value="1"/>
</dbReference>
<dbReference type="InterPro" id="IPR011527">
    <property type="entry name" value="ABC1_TM_dom"/>
</dbReference>
<feature type="chain" id="PRO_5020623972" evidence="8">
    <location>
        <begin position="27"/>
        <end position="536"/>
    </location>
</feature>
<dbReference type="GO" id="GO:0005886">
    <property type="term" value="C:plasma membrane"/>
    <property type="evidence" value="ECO:0007669"/>
    <property type="project" value="UniProtKB-SubCell"/>
</dbReference>
<accession>A0A4S1X2N7</accession>
<reference evidence="11 12" key="1">
    <citation type="submission" date="2019-04" db="EMBL/GenBank/DDBJ databases">
        <title>Sphingomonas psychrotolerans sp. nov., isolated from soil in the Tianshan Mountains, Xinjiang, China.</title>
        <authorList>
            <person name="Luo Y."/>
            <person name="Sheng H."/>
        </authorList>
    </citation>
    <scope>NUCLEOTIDE SEQUENCE [LARGE SCALE GENOMIC DNA]</scope>
    <source>
        <strain evidence="11 12">ZFGT-11</strain>
    </source>
</reference>
<dbReference type="PROSITE" id="PS50893">
    <property type="entry name" value="ABC_TRANSPORTER_2"/>
    <property type="match status" value="1"/>
</dbReference>
<dbReference type="GO" id="GO:0016887">
    <property type="term" value="F:ATP hydrolysis activity"/>
    <property type="evidence" value="ECO:0007669"/>
    <property type="project" value="InterPro"/>
</dbReference>
<dbReference type="Gene3D" id="1.20.1560.10">
    <property type="entry name" value="ABC transporter type 1, transmembrane domain"/>
    <property type="match status" value="1"/>
</dbReference>
<evidence type="ECO:0000256" key="2">
    <source>
        <dbReference type="ARBA" id="ARBA00022692"/>
    </source>
</evidence>
<keyword evidence="6 7" id="KW-0472">Membrane</keyword>
<keyword evidence="12" id="KW-1185">Reference proteome</keyword>
<dbReference type="InterPro" id="IPR003439">
    <property type="entry name" value="ABC_transporter-like_ATP-bd"/>
</dbReference>
<evidence type="ECO:0000313" key="12">
    <source>
        <dbReference type="Proteomes" id="UP000306147"/>
    </source>
</evidence>
<comment type="subcellular location">
    <subcellularLocation>
        <location evidence="1">Cell membrane</location>
        <topology evidence="1">Multi-pass membrane protein</topology>
    </subcellularLocation>
</comment>
<dbReference type="PROSITE" id="PS50929">
    <property type="entry name" value="ABC_TM1F"/>
    <property type="match status" value="1"/>
</dbReference>
<dbReference type="PROSITE" id="PS00211">
    <property type="entry name" value="ABC_TRANSPORTER_1"/>
    <property type="match status" value="1"/>
</dbReference>
<feature type="transmembrane region" description="Helical" evidence="7">
    <location>
        <begin position="260"/>
        <end position="285"/>
    </location>
</feature>
<evidence type="ECO:0000256" key="7">
    <source>
        <dbReference type="SAM" id="Phobius"/>
    </source>
</evidence>
<feature type="transmembrane region" description="Helical" evidence="7">
    <location>
        <begin position="134"/>
        <end position="156"/>
    </location>
</feature>
<dbReference type="RefSeq" id="WP_135965813.1">
    <property type="nucleotide sequence ID" value="NZ_SRXT01000012.1"/>
</dbReference>
<evidence type="ECO:0000256" key="6">
    <source>
        <dbReference type="ARBA" id="ARBA00023136"/>
    </source>
</evidence>
<keyword evidence="2 7" id="KW-0812">Transmembrane</keyword>
<gene>
    <name evidence="11" type="ORF">E5A73_20965</name>
</gene>
<proteinExistence type="predicted"/>
<dbReference type="GO" id="GO:0005524">
    <property type="term" value="F:ATP binding"/>
    <property type="evidence" value="ECO:0007669"/>
    <property type="project" value="UniProtKB-KW"/>
</dbReference>
<dbReference type="GO" id="GO:0140359">
    <property type="term" value="F:ABC-type transporter activity"/>
    <property type="evidence" value="ECO:0007669"/>
    <property type="project" value="InterPro"/>
</dbReference>
<evidence type="ECO:0000259" key="9">
    <source>
        <dbReference type="PROSITE" id="PS50893"/>
    </source>
</evidence>
<dbReference type="SMART" id="SM00382">
    <property type="entry name" value="AAA"/>
    <property type="match status" value="1"/>
</dbReference>
<evidence type="ECO:0000256" key="3">
    <source>
        <dbReference type="ARBA" id="ARBA00022741"/>
    </source>
</evidence>
<dbReference type="PANTHER" id="PTHR24221">
    <property type="entry name" value="ATP-BINDING CASSETTE SUB-FAMILY B"/>
    <property type="match status" value="1"/>
</dbReference>
<dbReference type="InterPro" id="IPR003593">
    <property type="entry name" value="AAA+_ATPase"/>
</dbReference>
<evidence type="ECO:0000256" key="4">
    <source>
        <dbReference type="ARBA" id="ARBA00022840"/>
    </source>
</evidence>
<feature type="domain" description="ABC transporter" evidence="9">
    <location>
        <begin position="320"/>
        <end position="536"/>
    </location>
</feature>
<organism evidence="11 12">
    <name type="scientific">Sphingomonas gei</name>
    <dbReference type="NCBI Taxonomy" id="1395960"/>
    <lineage>
        <taxon>Bacteria</taxon>
        <taxon>Pseudomonadati</taxon>
        <taxon>Pseudomonadota</taxon>
        <taxon>Alphaproteobacteria</taxon>
        <taxon>Sphingomonadales</taxon>
        <taxon>Sphingomonadaceae</taxon>
        <taxon>Sphingomonas</taxon>
    </lineage>
</organism>
<dbReference type="PANTHER" id="PTHR24221:SF654">
    <property type="entry name" value="ATP-BINDING CASSETTE SUB-FAMILY B MEMBER 6"/>
    <property type="match status" value="1"/>
</dbReference>
<sequence>MILCFMRANWGALLFLICLAAVNAGAAFVSLSGVNGGASASGLVMAIAKAGLVIALLIVSAGLSNYLSARLGADFVSSLRADFAKQLLHHPYVPGLKENARGLSAFINDIAEIAPLSLMAPLIAYNLLFSMVAAIYLFTISAPLAAVVLMELIVLLPVSERLRRSIAPAFDKLREADDQVVSVVQSLERTRKQLLTNRHRASHFYDFIVMPSISKSRMHMNLAHARIGYFQAWSSNIFYIVVVLTVLIGSTAVPMSPAHLASFIVGCIILIGPVNALVATAPVLSRGIAAVKRLRRFEVSRDLQSAGSAKPHQQPDWKTITLEGVSYFYEGAENNGLMIGPISLDITRGETIFLVGANGGGKTTLLLLLSGLIQPSSGHLLVDQCRIDEVKSDYQAQLSVVFCDFHLFEDLLNEAGTPARDDDIGPLIRALGLKDVVEVSGGRLSTTDLSAGQRKRLALLQLLLEDKEVLILDEIAADLDPDFKRYFYEQMLDDFKDRGKTVILATHDSQYFSCADRVLSLEGGSLTVLPNSSLHA</sequence>
<keyword evidence="8" id="KW-0732">Signal</keyword>
<keyword evidence="3" id="KW-0547">Nucleotide-binding</keyword>
<dbReference type="InterPro" id="IPR036640">
    <property type="entry name" value="ABC1_TM_sf"/>
</dbReference>
<dbReference type="Proteomes" id="UP000306147">
    <property type="component" value="Unassembled WGS sequence"/>
</dbReference>
<feature type="transmembrane region" description="Helical" evidence="7">
    <location>
        <begin position="42"/>
        <end position="63"/>
    </location>
</feature>
<evidence type="ECO:0000259" key="10">
    <source>
        <dbReference type="PROSITE" id="PS50929"/>
    </source>
</evidence>
<dbReference type="Pfam" id="PF00005">
    <property type="entry name" value="ABC_tran"/>
    <property type="match status" value="1"/>
</dbReference>
<keyword evidence="5 7" id="KW-1133">Transmembrane helix</keyword>
<dbReference type="InterPro" id="IPR027417">
    <property type="entry name" value="P-loop_NTPase"/>
</dbReference>
<evidence type="ECO:0000313" key="11">
    <source>
        <dbReference type="EMBL" id="TGX48416.1"/>
    </source>
</evidence>
<dbReference type="GO" id="GO:0034040">
    <property type="term" value="F:ATPase-coupled lipid transmembrane transporter activity"/>
    <property type="evidence" value="ECO:0007669"/>
    <property type="project" value="TreeGrafter"/>
</dbReference>
<name>A0A4S1X2N7_9SPHN</name>
<protein>
    <submittedName>
        <fullName evidence="11">ATP-binding cassette domain-containing protein</fullName>
    </submittedName>
</protein>
<evidence type="ECO:0000256" key="8">
    <source>
        <dbReference type="SAM" id="SignalP"/>
    </source>
</evidence>